<dbReference type="EMBL" id="VSRR010026743">
    <property type="protein sequence ID" value="MPC67777.1"/>
    <property type="molecule type" value="Genomic_DNA"/>
</dbReference>
<sequence>MSKEVVHNFSLRYATDDATRWRCPSLLKLHPGTHRGSEVSVASLQQPWTTMSQIKPKIQRVVLPVGHSFAGSRDSRNDILTLHAPICTVQFEKLNQRTA</sequence>
<dbReference type="AlphaFoldDB" id="A0A5B7HEM5"/>
<keyword evidence="2" id="KW-1185">Reference proteome</keyword>
<name>A0A5B7HEM5_PORTR</name>
<evidence type="ECO:0000313" key="2">
    <source>
        <dbReference type="Proteomes" id="UP000324222"/>
    </source>
</evidence>
<organism evidence="1 2">
    <name type="scientific">Portunus trituberculatus</name>
    <name type="common">Swimming crab</name>
    <name type="synonym">Neptunus trituberculatus</name>
    <dbReference type="NCBI Taxonomy" id="210409"/>
    <lineage>
        <taxon>Eukaryota</taxon>
        <taxon>Metazoa</taxon>
        <taxon>Ecdysozoa</taxon>
        <taxon>Arthropoda</taxon>
        <taxon>Crustacea</taxon>
        <taxon>Multicrustacea</taxon>
        <taxon>Malacostraca</taxon>
        <taxon>Eumalacostraca</taxon>
        <taxon>Eucarida</taxon>
        <taxon>Decapoda</taxon>
        <taxon>Pleocyemata</taxon>
        <taxon>Brachyura</taxon>
        <taxon>Eubrachyura</taxon>
        <taxon>Portunoidea</taxon>
        <taxon>Portunidae</taxon>
        <taxon>Portuninae</taxon>
        <taxon>Portunus</taxon>
    </lineage>
</organism>
<dbReference type="Proteomes" id="UP000324222">
    <property type="component" value="Unassembled WGS sequence"/>
</dbReference>
<accession>A0A5B7HEM5</accession>
<protein>
    <submittedName>
        <fullName evidence="1">Uncharacterized protein</fullName>
    </submittedName>
</protein>
<comment type="caution">
    <text evidence="1">The sequence shown here is derived from an EMBL/GenBank/DDBJ whole genome shotgun (WGS) entry which is preliminary data.</text>
</comment>
<gene>
    <name evidence="1" type="ORF">E2C01_061961</name>
</gene>
<proteinExistence type="predicted"/>
<evidence type="ECO:0000313" key="1">
    <source>
        <dbReference type="EMBL" id="MPC67777.1"/>
    </source>
</evidence>
<reference evidence="1 2" key="1">
    <citation type="submission" date="2019-05" db="EMBL/GenBank/DDBJ databases">
        <title>Another draft genome of Portunus trituberculatus and its Hox gene families provides insights of decapod evolution.</title>
        <authorList>
            <person name="Jeong J.-H."/>
            <person name="Song I."/>
            <person name="Kim S."/>
            <person name="Choi T."/>
            <person name="Kim D."/>
            <person name="Ryu S."/>
            <person name="Kim W."/>
        </authorList>
    </citation>
    <scope>NUCLEOTIDE SEQUENCE [LARGE SCALE GENOMIC DNA]</scope>
    <source>
        <tissue evidence="1">Muscle</tissue>
    </source>
</reference>